<dbReference type="RefSeq" id="WP_275238511.1">
    <property type="nucleotide sequence ID" value="NZ_JARFJC010000026.1"/>
</dbReference>
<comment type="caution">
    <text evidence="2">The sequence shown here is derived from an EMBL/GenBank/DDBJ whole genome shotgun (WGS) entry which is preliminary data.</text>
</comment>
<evidence type="ECO:0008006" key="4">
    <source>
        <dbReference type="Google" id="ProtNLM"/>
    </source>
</evidence>
<accession>A0ABT6C9X1</accession>
<name>A0ABT6C9X1_9MICO</name>
<evidence type="ECO:0000313" key="3">
    <source>
        <dbReference type="Proteomes" id="UP001528912"/>
    </source>
</evidence>
<evidence type="ECO:0000313" key="2">
    <source>
        <dbReference type="EMBL" id="MDF8264086.1"/>
    </source>
</evidence>
<organism evidence="2 3">
    <name type="scientific">Luteipulveratus flavus</name>
    <dbReference type="NCBI Taxonomy" id="3031728"/>
    <lineage>
        <taxon>Bacteria</taxon>
        <taxon>Bacillati</taxon>
        <taxon>Actinomycetota</taxon>
        <taxon>Actinomycetes</taxon>
        <taxon>Micrococcales</taxon>
        <taxon>Dermacoccaceae</taxon>
        <taxon>Luteipulveratus</taxon>
    </lineage>
</organism>
<gene>
    <name evidence="2" type="ORF">P4R38_07530</name>
</gene>
<keyword evidence="1" id="KW-0472">Membrane</keyword>
<protein>
    <recommendedName>
        <fullName evidence="4">DUF2613 domain-containing protein</fullName>
    </recommendedName>
</protein>
<keyword evidence="1" id="KW-1133">Transmembrane helix</keyword>
<dbReference type="EMBL" id="JAROAV010000024">
    <property type="protein sequence ID" value="MDF8264086.1"/>
    <property type="molecule type" value="Genomic_DNA"/>
</dbReference>
<reference evidence="2 3" key="1">
    <citation type="submission" date="2023-03" db="EMBL/GenBank/DDBJ databases">
        <title>YIM 133296 draft genome.</title>
        <authorList>
            <person name="Xiong L."/>
        </authorList>
    </citation>
    <scope>NUCLEOTIDE SEQUENCE [LARGE SCALE GENOMIC DNA]</scope>
    <source>
        <strain evidence="2 3">YIM 133296</strain>
    </source>
</reference>
<feature type="transmembrane region" description="Helical" evidence="1">
    <location>
        <begin position="12"/>
        <end position="30"/>
    </location>
</feature>
<evidence type="ECO:0000256" key="1">
    <source>
        <dbReference type="SAM" id="Phobius"/>
    </source>
</evidence>
<keyword evidence="1" id="KW-0812">Transmembrane</keyword>
<keyword evidence="3" id="KW-1185">Reference proteome</keyword>
<dbReference type="Proteomes" id="UP001528912">
    <property type="component" value="Unassembled WGS sequence"/>
</dbReference>
<proteinExistence type="predicted"/>
<sequence length="50" mass="5184">MGTSGNKTAWNIGGAVVGVLLAGLAIFGLVQSQNSIKQPQTYNNVISYDS</sequence>